<keyword evidence="3" id="KW-1185">Reference proteome</keyword>
<dbReference type="Proteomes" id="UP000299102">
    <property type="component" value="Unassembled WGS sequence"/>
</dbReference>
<accession>A0A4C1YY32</accession>
<name>A0A4C1YY32_EUMVA</name>
<gene>
    <name evidence="2" type="ORF">EVAR_89885_1</name>
</gene>
<sequence length="329" mass="37567">MKGSDRSHQTRILLKYYPRPINISIDLAGGCFILPETLSRCVSSYEYMNTACSFVLLDRAKELQVVQGNKSLNHNAVTFSMSIGRRPGPGASYGTQIYNTPKVRWSEFLTALDIAKEEQAFTVEMVESADLCEQFDGVVGLYTKCIQHTYDATILQKCLTQRINLHWWSPNFYNGCPDDELETILLSQDREIYGVVRDIRKNRADVLLKDNSGRTCSPNEPEIFLANTFFPADQMDTDSPYYTELRRQLTRRARIRPSTITSCVRFERMNGRTPEATSDESEIDLMDEVIGRRTRNNSRGRRRGRAPAASAFRRTRNSCTQSDKICVHA</sequence>
<comment type="caution">
    <text evidence="2">The sequence shown here is derived from an EMBL/GenBank/DDBJ whole genome shotgun (WGS) entry which is preliminary data.</text>
</comment>
<protein>
    <submittedName>
        <fullName evidence="2">Uncharacterized protein</fullName>
    </submittedName>
</protein>
<evidence type="ECO:0000313" key="2">
    <source>
        <dbReference type="EMBL" id="GBP79519.1"/>
    </source>
</evidence>
<dbReference type="EMBL" id="BGZK01001417">
    <property type="protein sequence ID" value="GBP79519.1"/>
    <property type="molecule type" value="Genomic_DNA"/>
</dbReference>
<feature type="region of interest" description="Disordered" evidence="1">
    <location>
        <begin position="292"/>
        <end position="315"/>
    </location>
</feature>
<evidence type="ECO:0000313" key="3">
    <source>
        <dbReference type="Proteomes" id="UP000299102"/>
    </source>
</evidence>
<evidence type="ECO:0000256" key="1">
    <source>
        <dbReference type="SAM" id="MobiDB-lite"/>
    </source>
</evidence>
<reference evidence="2 3" key="1">
    <citation type="journal article" date="2019" name="Commun. Biol.">
        <title>The bagworm genome reveals a unique fibroin gene that provides high tensile strength.</title>
        <authorList>
            <person name="Kono N."/>
            <person name="Nakamura H."/>
            <person name="Ohtoshi R."/>
            <person name="Tomita M."/>
            <person name="Numata K."/>
            <person name="Arakawa K."/>
        </authorList>
    </citation>
    <scope>NUCLEOTIDE SEQUENCE [LARGE SCALE GENOMIC DNA]</scope>
</reference>
<dbReference type="AlphaFoldDB" id="A0A4C1YY32"/>
<organism evidence="2 3">
    <name type="scientific">Eumeta variegata</name>
    <name type="common">Bagworm moth</name>
    <name type="synonym">Eumeta japonica</name>
    <dbReference type="NCBI Taxonomy" id="151549"/>
    <lineage>
        <taxon>Eukaryota</taxon>
        <taxon>Metazoa</taxon>
        <taxon>Ecdysozoa</taxon>
        <taxon>Arthropoda</taxon>
        <taxon>Hexapoda</taxon>
        <taxon>Insecta</taxon>
        <taxon>Pterygota</taxon>
        <taxon>Neoptera</taxon>
        <taxon>Endopterygota</taxon>
        <taxon>Lepidoptera</taxon>
        <taxon>Glossata</taxon>
        <taxon>Ditrysia</taxon>
        <taxon>Tineoidea</taxon>
        <taxon>Psychidae</taxon>
        <taxon>Oiketicinae</taxon>
        <taxon>Eumeta</taxon>
    </lineage>
</organism>
<dbReference type="OrthoDB" id="411871at2759"/>
<proteinExistence type="predicted"/>
<feature type="compositionally biased region" description="Basic residues" evidence="1">
    <location>
        <begin position="292"/>
        <end position="305"/>
    </location>
</feature>